<evidence type="ECO:0000313" key="4">
    <source>
        <dbReference type="Proteomes" id="UP000019918"/>
    </source>
</evidence>
<protein>
    <recommendedName>
        <fullName evidence="2">Metallo-beta-lactamase domain-containing protein</fullName>
    </recommendedName>
</protein>
<organism evidence="3 4">
    <name type="scientific">Erwinia mallotivora</name>
    <dbReference type="NCBI Taxonomy" id="69222"/>
    <lineage>
        <taxon>Bacteria</taxon>
        <taxon>Pseudomonadati</taxon>
        <taxon>Pseudomonadota</taxon>
        <taxon>Gammaproteobacteria</taxon>
        <taxon>Enterobacterales</taxon>
        <taxon>Erwiniaceae</taxon>
        <taxon>Erwinia</taxon>
    </lineage>
</organism>
<keyword evidence="1" id="KW-0378">Hydrolase</keyword>
<reference evidence="3 4" key="1">
    <citation type="submission" date="2014-02" db="EMBL/GenBank/DDBJ databases">
        <title>Draft genome of Erwinia mallotivora strain BT-MARDI, a papaya dieback pathogen.</title>
        <authorList>
            <person name="Redzuan R."/>
            <person name="Abu Bakar N."/>
            <person name="Badrun R."/>
            <person name="Mohd Raih M.F."/>
            <person name="Rozano L."/>
            <person name="Mat Amin N."/>
        </authorList>
    </citation>
    <scope>NUCLEOTIDE SEQUENCE [LARGE SCALE GENOMIC DNA]</scope>
    <source>
        <strain evidence="3 4">BT-MARDI</strain>
    </source>
</reference>
<dbReference type="GO" id="GO:0016787">
    <property type="term" value="F:hydrolase activity"/>
    <property type="evidence" value="ECO:0007669"/>
    <property type="project" value="UniProtKB-KW"/>
</dbReference>
<feature type="domain" description="Metallo-beta-lactamase" evidence="2">
    <location>
        <begin position="6"/>
        <end position="221"/>
    </location>
</feature>
<dbReference type="OrthoDB" id="9805728at2"/>
<evidence type="ECO:0000256" key="1">
    <source>
        <dbReference type="ARBA" id="ARBA00022801"/>
    </source>
</evidence>
<dbReference type="InterPro" id="IPR036866">
    <property type="entry name" value="RibonucZ/Hydroxyglut_hydro"/>
</dbReference>
<name>A0A014M808_9GAMM</name>
<dbReference type="AlphaFoldDB" id="A0A014M808"/>
<gene>
    <name evidence="3" type="ORF">BG55_17520</name>
</gene>
<dbReference type="Proteomes" id="UP000019918">
    <property type="component" value="Unassembled WGS sequence"/>
</dbReference>
<dbReference type="PANTHER" id="PTHR43546:SF9">
    <property type="entry name" value="L-ASCORBATE-6-PHOSPHATE LACTONASE ULAG-RELATED"/>
    <property type="match status" value="1"/>
</dbReference>
<dbReference type="InterPro" id="IPR001279">
    <property type="entry name" value="Metallo-B-lactamas"/>
</dbReference>
<evidence type="ECO:0000259" key="2">
    <source>
        <dbReference type="SMART" id="SM00849"/>
    </source>
</evidence>
<dbReference type="PATRIC" id="fig|69222.5.peg.3571"/>
<sequence length="259" mass="28796">MKLTQVRNATLFIGYAGTTFLIDPMLAEKDAWDGFAGTARSHIRNPMTALPIATEALVNADIVIVTHTHMDHWDEAAQKHIPSNKLIFAQHEADAELIRSQGFTNVRVLQDDNVFTHGLTIHKVEGQHGSNEAYAVPHLAEGLGDACGLVFTHHDEKTLYIAGDTVWVKPYLKTLQRFKPDVVVLNTGDAHIDDYGPIIMGARDTLRTLQALPETTVVASHMEAINHCLLTRQELREYTQQNGIEEKVLIPEDGDTLTF</sequence>
<dbReference type="Gene3D" id="3.60.15.10">
    <property type="entry name" value="Ribonuclease Z/Hydroxyacylglutathione hydrolase-like"/>
    <property type="match status" value="1"/>
</dbReference>
<dbReference type="RefSeq" id="WP_034939740.1">
    <property type="nucleotide sequence ID" value="NZ_JFHN01000063.1"/>
</dbReference>
<dbReference type="SUPFAM" id="SSF56281">
    <property type="entry name" value="Metallo-hydrolase/oxidoreductase"/>
    <property type="match status" value="1"/>
</dbReference>
<dbReference type="PANTHER" id="PTHR43546">
    <property type="entry name" value="UPF0173 METAL-DEPENDENT HYDROLASE MJ1163-RELATED"/>
    <property type="match status" value="1"/>
</dbReference>
<dbReference type="STRING" id="69222.BG55_17520"/>
<dbReference type="SMART" id="SM00849">
    <property type="entry name" value="Lactamase_B"/>
    <property type="match status" value="1"/>
</dbReference>
<proteinExistence type="predicted"/>
<comment type="caution">
    <text evidence="3">The sequence shown here is derived from an EMBL/GenBank/DDBJ whole genome shotgun (WGS) entry which is preliminary data.</text>
</comment>
<dbReference type="EMBL" id="JFHN01000063">
    <property type="protein sequence ID" value="EXU74209.1"/>
    <property type="molecule type" value="Genomic_DNA"/>
</dbReference>
<dbReference type="Pfam" id="PF12706">
    <property type="entry name" value="Lactamase_B_2"/>
    <property type="match status" value="1"/>
</dbReference>
<keyword evidence="4" id="KW-1185">Reference proteome</keyword>
<evidence type="ECO:0000313" key="3">
    <source>
        <dbReference type="EMBL" id="EXU74209.1"/>
    </source>
</evidence>
<dbReference type="InterPro" id="IPR050114">
    <property type="entry name" value="UPF0173_UPF0282_UlaG_hydrolase"/>
</dbReference>
<accession>A0A014M808</accession>